<dbReference type="AlphaFoldDB" id="A0A0S4JAW8"/>
<sequence>MQRKLITGALLLQPWPFWPTKSPYYLRREDAANLGVLPSDDVMTGSSGSSSLHSSSCRRYINAMATTNPLMFHDDFCAENEIPVLVGFGPLTGPNIREVSRKLCQKHGWSTKPARWLRMLDILDAGLLPAVLASTQLIDSHPDALLNPHLLEQIHSRVPLLDTRCVGYYDTDVKLSLTTHAFHVDYLCNNAENKLRGITQSIFHESWWPNMMVKLTYPHHKTAVSPAAGFTSAMYGHHLAAPPTSFEHWVNRWWLDAKFVPHRDPSRGGLFPVSFDTRMIHVDRELSHLTEAQRSILKTYAPTTLHGAGKPSSQILKQMLNCALEFPKVVSPYWGLSPPPTFKENLAVPAVIVDGKGGRSYAWRNFVQRDSSKEEVFDSRGAA</sequence>
<organism evidence="1 2">
    <name type="scientific">Bodo saltans</name>
    <name type="common">Flagellated protozoan</name>
    <dbReference type="NCBI Taxonomy" id="75058"/>
    <lineage>
        <taxon>Eukaryota</taxon>
        <taxon>Discoba</taxon>
        <taxon>Euglenozoa</taxon>
        <taxon>Kinetoplastea</taxon>
        <taxon>Metakinetoplastina</taxon>
        <taxon>Eubodonida</taxon>
        <taxon>Bodonidae</taxon>
        <taxon>Bodo</taxon>
    </lineage>
</organism>
<dbReference type="Proteomes" id="UP000051952">
    <property type="component" value="Unassembled WGS sequence"/>
</dbReference>
<proteinExistence type="predicted"/>
<dbReference type="EMBL" id="CYKH01001529">
    <property type="protein sequence ID" value="CUG87499.1"/>
    <property type="molecule type" value="Genomic_DNA"/>
</dbReference>
<accession>A0A0S4JAW8</accession>
<protein>
    <submittedName>
        <fullName evidence="1">Uncharacterized protein</fullName>
    </submittedName>
</protein>
<gene>
    <name evidence="1" type="ORF">BSAL_10430</name>
</gene>
<reference evidence="2" key="1">
    <citation type="submission" date="2015-09" db="EMBL/GenBank/DDBJ databases">
        <authorList>
            <consortium name="Pathogen Informatics"/>
        </authorList>
    </citation>
    <scope>NUCLEOTIDE SEQUENCE [LARGE SCALE GENOMIC DNA]</scope>
    <source>
        <strain evidence="2">Lake Konstanz</strain>
    </source>
</reference>
<dbReference type="VEuPathDB" id="TriTrypDB:BSAL_10430"/>
<evidence type="ECO:0000313" key="2">
    <source>
        <dbReference type="Proteomes" id="UP000051952"/>
    </source>
</evidence>
<evidence type="ECO:0000313" key="1">
    <source>
        <dbReference type="EMBL" id="CUG87499.1"/>
    </source>
</evidence>
<name>A0A0S4JAW8_BODSA</name>
<keyword evidence="2" id="KW-1185">Reference proteome</keyword>